<keyword evidence="2 6" id="KW-0698">rRNA processing</keyword>
<dbReference type="HAMAP" id="MF_01877">
    <property type="entry name" value="16SrRNA_methyltr_I"/>
    <property type="match status" value="1"/>
</dbReference>
<dbReference type="Proteomes" id="UP000298588">
    <property type="component" value="Chromosome"/>
</dbReference>
<keyword evidence="3 6" id="KW-0489">Methyltransferase</keyword>
<dbReference type="EC" id="2.1.1.198" evidence="6"/>
<reference evidence="9 10" key="1">
    <citation type="submission" date="2019-04" db="EMBL/GenBank/DDBJ databases">
        <title>Phreatobacter aquaticus sp. nov.</title>
        <authorList>
            <person name="Choi A."/>
            <person name="Baek K."/>
        </authorList>
    </citation>
    <scope>NUCLEOTIDE SEQUENCE [LARGE SCALE GENOMIC DNA]</scope>
    <source>
        <strain evidence="9 10">NMCR1094</strain>
    </source>
</reference>
<dbReference type="Pfam" id="PF23016">
    <property type="entry name" value="RsmI_C"/>
    <property type="match status" value="1"/>
</dbReference>
<keyword evidence="4 6" id="KW-0808">Transferase</keyword>
<dbReference type="Gene3D" id="3.30.950.10">
    <property type="entry name" value="Methyltransferase, Cobalt-precorrin-4 Transmethylase, Domain 2"/>
    <property type="match status" value="1"/>
</dbReference>
<dbReference type="FunFam" id="3.30.950.10:FF:000002">
    <property type="entry name" value="Ribosomal RNA small subunit methyltransferase I"/>
    <property type="match status" value="1"/>
</dbReference>
<evidence type="ECO:0000259" key="7">
    <source>
        <dbReference type="Pfam" id="PF00590"/>
    </source>
</evidence>
<evidence type="ECO:0000313" key="10">
    <source>
        <dbReference type="Proteomes" id="UP000298588"/>
    </source>
</evidence>
<comment type="similarity">
    <text evidence="6">Belongs to the methyltransferase superfamily. RsmI family.</text>
</comment>
<sequence>MSKFADPPAETPAAAPASRRYQIGGTVFTARVLEPGLHVVATPIGNLRDMTIRAIETMAAADVVACEDTRVSRRLVDHFGMTVSLVPYHEHNAAEMRPKLMARLAAGQAVALISDAGTPLVSDPGFKLVEAVRAAGLPVVPVPGPSAVLAALVAAGLPTDAFFFDGFLPPKTAGRRSRAKTLSTVPGSLVFFESGPRLAASLADLAAELGERQAAVCRELTKSHEEVRRGTLGELAAHYAGAADPKGEIVLVIGPPGEAPPPEAADVDAMLVQALGSHSVKDAAGLVAEATGLARRDLYQRALDLQAKARG</sequence>
<gene>
    <name evidence="6 9" type="primary">rsmI</name>
    <name evidence="9" type="ORF">E8L99_11680</name>
</gene>
<comment type="function">
    <text evidence="6">Catalyzes the 2'-O-methylation of the ribose of cytidine 1402 (C1402) in 16S rRNA.</text>
</comment>
<evidence type="ECO:0000256" key="5">
    <source>
        <dbReference type="ARBA" id="ARBA00022691"/>
    </source>
</evidence>
<dbReference type="OrthoDB" id="9809084at2"/>
<dbReference type="FunFam" id="3.40.1010.10:FF:000007">
    <property type="entry name" value="Ribosomal RNA small subunit methyltransferase I"/>
    <property type="match status" value="1"/>
</dbReference>
<protein>
    <recommendedName>
        <fullName evidence="6">Ribosomal RNA small subunit methyltransferase I</fullName>
        <ecNumber evidence="6">2.1.1.198</ecNumber>
    </recommendedName>
    <alternativeName>
        <fullName evidence="6">16S rRNA 2'-O-ribose C1402 methyltransferase</fullName>
    </alternativeName>
    <alternativeName>
        <fullName evidence="6">rRNA (cytidine-2'-O-)-methyltransferase RsmI</fullName>
    </alternativeName>
</protein>
<dbReference type="NCBIfam" id="TIGR00096">
    <property type="entry name" value="16S rRNA (cytidine(1402)-2'-O)-methyltransferase"/>
    <property type="match status" value="1"/>
</dbReference>
<dbReference type="InterPro" id="IPR018063">
    <property type="entry name" value="SAM_MeTrfase_RsmI_CS"/>
</dbReference>
<dbReference type="InterPro" id="IPR014777">
    <property type="entry name" value="4pyrrole_Mease_sub1"/>
</dbReference>
<dbReference type="InterPro" id="IPR053910">
    <property type="entry name" value="RsmI_HTH"/>
</dbReference>
<dbReference type="CDD" id="cd11648">
    <property type="entry name" value="RsmI"/>
    <property type="match status" value="1"/>
</dbReference>
<dbReference type="Pfam" id="PF00590">
    <property type="entry name" value="TP_methylase"/>
    <property type="match status" value="1"/>
</dbReference>
<accession>A0A4D7QHI3</accession>
<feature type="domain" description="Tetrapyrrole methylase" evidence="7">
    <location>
        <begin position="37"/>
        <end position="236"/>
    </location>
</feature>
<evidence type="ECO:0000313" key="9">
    <source>
        <dbReference type="EMBL" id="QCK86365.1"/>
    </source>
</evidence>
<comment type="subcellular location">
    <subcellularLocation>
        <location evidence="6">Cytoplasm</location>
    </subcellularLocation>
</comment>
<evidence type="ECO:0000256" key="3">
    <source>
        <dbReference type="ARBA" id="ARBA00022603"/>
    </source>
</evidence>
<proteinExistence type="inferred from homology"/>
<dbReference type="PIRSF" id="PIRSF005917">
    <property type="entry name" value="MTase_YraL"/>
    <property type="match status" value="1"/>
</dbReference>
<comment type="catalytic activity">
    <reaction evidence="6">
        <text>cytidine(1402) in 16S rRNA + S-adenosyl-L-methionine = 2'-O-methylcytidine(1402) in 16S rRNA + S-adenosyl-L-homocysteine + H(+)</text>
        <dbReference type="Rhea" id="RHEA:42924"/>
        <dbReference type="Rhea" id="RHEA-COMP:10285"/>
        <dbReference type="Rhea" id="RHEA-COMP:10286"/>
        <dbReference type="ChEBI" id="CHEBI:15378"/>
        <dbReference type="ChEBI" id="CHEBI:57856"/>
        <dbReference type="ChEBI" id="CHEBI:59789"/>
        <dbReference type="ChEBI" id="CHEBI:74495"/>
        <dbReference type="ChEBI" id="CHEBI:82748"/>
        <dbReference type="EC" id="2.1.1.198"/>
    </reaction>
</comment>
<evidence type="ECO:0000256" key="1">
    <source>
        <dbReference type="ARBA" id="ARBA00022490"/>
    </source>
</evidence>
<organism evidence="9 10">
    <name type="scientific">Phreatobacter aquaticus</name>
    <dbReference type="NCBI Taxonomy" id="2570229"/>
    <lineage>
        <taxon>Bacteria</taxon>
        <taxon>Pseudomonadati</taxon>
        <taxon>Pseudomonadota</taxon>
        <taxon>Alphaproteobacteria</taxon>
        <taxon>Hyphomicrobiales</taxon>
        <taxon>Phreatobacteraceae</taxon>
        <taxon>Phreatobacter</taxon>
    </lineage>
</organism>
<dbReference type="InterPro" id="IPR000878">
    <property type="entry name" value="4pyrrol_Mease"/>
</dbReference>
<dbReference type="GO" id="GO:0070677">
    <property type="term" value="F:rRNA (cytosine-2'-O-)-methyltransferase activity"/>
    <property type="evidence" value="ECO:0007669"/>
    <property type="project" value="UniProtKB-UniRule"/>
</dbReference>
<evidence type="ECO:0000259" key="8">
    <source>
        <dbReference type="Pfam" id="PF23016"/>
    </source>
</evidence>
<evidence type="ECO:0000256" key="6">
    <source>
        <dbReference type="HAMAP-Rule" id="MF_01877"/>
    </source>
</evidence>
<keyword evidence="10" id="KW-1185">Reference proteome</keyword>
<dbReference type="KEGG" id="paqt:E8L99_11680"/>
<dbReference type="InterPro" id="IPR035996">
    <property type="entry name" value="4pyrrol_Methylase_sf"/>
</dbReference>
<dbReference type="PANTHER" id="PTHR46111">
    <property type="entry name" value="RIBOSOMAL RNA SMALL SUBUNIT METHYLTRANSFERASE I"/>
    <property type="match status" value="1"/>
</dbReference>
<feature type="domain" description="RsmI HTH" evidence="8">
    <location>
        <begin position="262"/>
        <end position="306"/>
    </location>
</feature>
<dbReference type="Gene3D" id="3.40.1010.10">
    <property type="entry name" value="Cobalt-precorrin-4 Transmethylase, Domain 1"/>
    <property type="match status" value="1"/>
</dbReference>
<dbReference type="PROSITE" id="PS01296">
    <property type="entry name" value="RSMI"/>
    <property type="match status" value="1"/>
</dbReference>
<name>A0A4D7QHI3_9HYPH</name>
<keyword evidence="1 6" id="KW-0963">Cytoplasm</keyword>
<evidence type="ECO:0000256" key="4">
    <source>
        <dbReference type="ARBA" id="ARBA00022679"/>
    </source>
</evidence>
<dbReference type="SUPFAM" id="SSF53790">
    <property type="entry name" value="Tetrapyrrole methylase"/>
    <property type="match status" value="1"/>
</dbReference>
<dbReference type="AlphaFoldDB" id="A0A4D7QHI3"/>
<dbReference type="EMBL" id="CP039865">
    <property type="protein sequence ID" value="QCK86365.1"/>
    <property type="molecule type" value="Genomic_DNA"/>
</dbReference>
<keyword evidence="5 6" id="KW-0949">S-adenosyl-L-methionine</keyword>
<dbReference type="RefSeq" id="WP_137099696.1">
    <property type="nucleotide sequence ID" value="NZ_CP039865.1"/>
</dbReference>
<dbReference type="InterPro" id="IPR008189">
    <property type="entry name" value="rRNA_ssu_MeTfrase_I"/>
</dbReference>
<dbReference type="PANTHER" id="PTHR46111:SF1">
    <property type="entry name" value="RIBOSOMAL RNA SMALL SUBUNIT METHYLTRANSFERASE I"/>
    <property type="match status" value="1"/>
</dbReference>
<dbReference type="GO" id="GO:0005737">
    <property type="term" value="C:cytoplasm"/>
    <property type="evidence" value="ECO:0007669"/>
    <property type="project" value="UniProtKB-SubCell"/>
</dbReference>
<dbReference type="InterPro" id="IPR014776">
    <property type="entry name" value="4pyrrole_Mease_sub2"/>
</dbReference>
<evidence type="ECO:0000256" key="2">
    <source>
        <dbReference type="ARBA" id="ARBA00022552"/>
    </source>
</evidence>